<evidence type="ECO:0000313" key="2">
    <source>
        <dbReference type="Proteomes" id="UP000178820"/>
    </source>
</evidence>
<accession>A0A1G2I0U3</accession>
<protein>
    <submittedName>
        <fullName evidence="1">Uncharacterized protein</fullName>
    </submittedName>
</protein>
<sequence length="163" mass="18897">MAEKLKIHSRTLNDLKREEYSISLDCLKKICKMAALAMPDDVEIRDPFWYSIKGARKGGLAMIKKYEGIVGDPKYRKMKWYQWWEKIGKHRKNMVVGMTKDVTLPLLSADLAEFTGVMLGDGGIPKSQVIISTNSKDDREYGYFVRDLIDLSLNKICYENYRF</sequence>
<reference evidence="1 2" key="1">
    <citation type="journal article" date="2016" name="Nat. Commun.">
        <title>Thousands of microbial genomes shed light on interconnected biogeochemical processes in an aquifer system.</title>
        <authorList>
            <person name="Anantharaman K."/>
            <person name="Brown C.T."/>
            <person name="Hug L.A."/>
            <person name="Sharon I."/>
            <person name="Castelle C.J."/>
            <person name="Probst A.J."/>
            <person name="Thomas B.C."/>
            <person name="Singh A."/>
            <person name="Wilkins M.J."/>
            <person name="Karaoz U."/>
            <person name="Brodie E.L."/>
            <person name="Williams K.H."/>
            <person name="Hubbard S.S."/>
            <person name="Banfield J.F."/>
        </authorList>
    </citation>
    <scope>NUCLEOTIDE SEQUENCE [LARGE SCALE GENOMIC DNA]</scope>
</reference>
<gene>
    <name evidence="1" type="ORF">A3D44_01810</name>
</gene>
<dbReference type="EMBL" id="MHOT01000023">
    <property type="protein sequence ID" value="OGZ68385.1"/>
    <property type="molecule type" value="Genomic_DNA"/>
</dbReference>
<dbReference type="AlphaFoldDB" id="A0A1G2I0U3"/>
<dbReference type="STRING" id="1802207.A3D44_01810"/>
<comment type="caution">
    <text evidence="1">The sequence shown here is derived from an EMBL/GenBank/DDBJ whole genome shotgun (WGS) entry which is preliminary data.</text>
</comment>
<organism evidence="1 2">
    <name type="scientific">Candidatus Staskawiczbacteria bacterium RIFCSPHIGHO2_02_FULL_42_22</name>
    <dbReference type="NCBI Taxonomy" id="1802207"/>
    <lineage>
        <taxon>Bacteria</taxon>
        <taxon>Candidatus Staskawicziibacteriota</taxon>
    </lineage>
</organism>
<evidence type="ECO:0000313" key="1">
    <source>
        <dbReference type="EMBL" id="OGZ68385.1"/>
    </source>
</evidence>
<dbReference type="Proteomes" id="UP000178820">
    <property type="component" value="Unassembled WGS sequence"/>
</dbReference>
<proteinExistence type="predicted"/>
<name>A0A1G2I0U3_9BACT</name>